<dbReference type="CDD" id="cd01992">
    <property type="entry name" value="TilS_N"/>
    <property type="match status" value="1"/>
</dbReference>
<reference evidence="11" key="1">
    <citation type="submission" date="2017-01" db="EMBL/GenBank/DDBJ databases">
        <title>Draft genome of the species Salinivibrio costicola subsp. alcaliphilus.</title>
        <authorList>
            <person name="Lopez-Hermoso C."/>
            <person name="De La Haba R."/>
            <person name="Sanchez-Porro C."/>
            <person name="Ventosa A."/>
        </authorList>
    </citation>
    <scope>NUCLEOTIDE SEQUENCE [LARGE SCALE GENOMIC DNA]</scope>
    <source>
        <strain evidence="11">CBH448</strain>
    </source>
</reference>
<keyword evidence="5 8" id="KW-0547">Nucleotide-binding</keyword>
<dbReference type="SUPFAM" id="SSF82829">
    <property type="entry name" value="MesJ substrate recognition domain-like"/>
    <property type="match status" value="1"/>
</dbReference>
<organism evidence="10 11">
    <name type="scientific">Salinivibrio costicola subsp. alcaliphilus</name>
    <dbReference type="NCBI Taxonomy" id="272773"/>
    <lineage>
        <taxon>Bacteria</taxon>
        <taxon>Pseudomonadati</taxon>
        <taxon>Pseudomonadota</taxon>
        <taxon>Gammaproteobacteria</taxon>
        <taxon>Vibrionales</taxon>
        <taxon>Vibrionaceae</taxon>
        <taxon>Salinivibrio</taxon>
    </lineage>
</organism>
<dbReference type="InterPro" id="IPR011063">
    <property type="entry name" value="TilS/TtcA_N"/>
</dbReference>
<dbReference type="Gene3D" id="3.40.50.620">
    <property type="entry name" value="HUPs"/>
    <property type="match status" value="1"/>
</dbReference>
<comment type="caution">
    <text evidence="10">The sequence shown here is derived from an EMBL/GenBank/DDBJ whole genome shotgun (WGS) entry which is preliminary data.</text>
</comment>
<evidence type="ECO:0000256" key="4">
    <source>
        <dbReference type="ARBA" id="ARBA00022694"/>
    </source>
</evidence>
<dbReference type="Gene3D" id="1.20.59.20">
    <property type="match status" value="1"/>
</dbReference>
<evidence type="ECO:0000313" key="10">
    <source>
        <dbReference type="EMBL" id="OOF34223.1"/>
    </source>
</evidence>
<dbReference type="Pfam" id="PF09179">
    <property type="entry name" value="TilS"/>
    <property type="match status" value="1"/>
</dbReference>
<evidence type="ECO:0000259" key="9">
    <source>
        <dbReference type="SMART" id="SM00977"/>
    </source>
</evidence>
<comment type="subcellular location">
    <subcellularLocation>
        <location evidence="1 8">Cytoplasm</location>
    </subcellularLocation>
</comment>
<evidence type="ECO:0000256" key="8">
    <source>
        <dbReference type="HAMAP-Rule" id="MF_01161"/>
    </source>
</evidence>
<proteinExistence type="inferred from homology"/>
<keyword evidence="3 8" id="KW-0436">Ligase</keyword>
<feature type="domain" description="Lysidine-tRNA(Ile) synthetase C-terminal" evidence="9">
    <location>
        <begin position="362"/>
        <end position="431"/>
    </location>
</feature>
<dbReference type="SMART" id="SM00977">
    <property type="entry name" value="TilS_C"/>
    <property type="match status" value="1"/>
</dbReference>
<keyword evidence="6 8" id="KW-0067">ATP-binding</keyword>
<dbReference type="NCBIfam" id="TIGR02433">
    <property type="entry name" value="lysidine_TilS_C"/>
    <property type="match status" value="1"/>
</dbReference>
<protein>
    <recommendedName>
        <fullName evidence="8">tRNA(Ile)-lysidine synthase</fullName>
        <ecNumber evidence="8">6.3.4.19</ecNumber>
    </recommendedName>
    <alternativeName>
        <fullName evidence="8">tRNA(Ile)-2-lysyl-cytidine synthase</fullName>
    </alternativeName>
    <alternativeName>
        <fullName evidence="8">tRNA(Ile)-lysidine synthetase</fullName>
    </alternativeName>
</protein>
<name>A0ABX3KS52_SALCS</name>
<evidence type="ECO:0000256" key="7">
    <source>
        <dbReference type="ARBA" id="ARBA00048539"/>
    </source>
</evidence>
<evidence type="ECO:0000256" key="3">
    <source>
        <dbReference type="ARBA" id="ARBA00022598"/>
    </source>
</evidence>
<dbReference type="EC" id="6.3.4.19" evidence="8"/>
<dbReference type="PANTHER" id="PTHR43033">
    <property type="entry name" value="TRNA(ILE)-LYSIDINE SYNTHASE-RELATED"/>
    <property type="match status" value="1"/>
</dbReference>
<dbReference type="HAMAP" id="MF_01161">
    <property type="entry name" value="tRNA_Ile_lys_synt"/>
    <property type="match status" value="1"/>
</dbReference>
<sequence>MLYQQLCDCLAPLTTTPRQIILALSGGLDSRVLLALLAQYRDQHPQHCYRVVHVNHGLQLQAEQWARQCQHWAAQAGFDCRIEHVELDSALSLEHAAREARYQALQQHLEPEGLVLTAQHGDDQVETFFLALKRGSGLDGLAGMPEVRPLGQGWLVRPLLAQSRAALASYASSHGLSWIDDPSNQQTRFDRNFLRQHWLPEADARWPGFRQAVQRTQRLCAEQSSLLTRFIAPIVENALSDSGALPIAVLPQADPAMAHALLRHWLKRYKLVLTYAQLQVLIRDVIHAKQDANPCLTIADVSIRRYQQQLYVVTPCADLSQWQGELTLEQPLTLPDGLGQLHLLPFEATAPGLALGPLTSTLKVHFNPSGLAMHPVGRQGRRKLKKLYQEAAIPSWLRRRQPIVCDDQGVVAVADHFVRLGASGQQWRLVWQR</sequence>
<dbReference type="SUPFAM" id="SSF56037">
    <property type="entry name" value="PheT/TilS domain"/>
    <property type="match status" value="1"/>
</dbReference>
<evidence type="ECO:0000256" key="1">
    <source>
        <dbReference type="ARBA" id="ARBA00004496"/>
    </source>
</evidence>
<keyword evidence="2 8" id="KW-0963">Cytoplasm</keyword>
<gene>
    <name evidence="8" type="primary">tilS</name>
    <name evidence="10" type="ORF">BZJ21_07040</name>
</gene>
<comment type="function">
    <text evidence="8">Ligates lysine onto the cytidine present at position 34 of the AUA codon-specific tRNA(Ile) that contains the anticodon CAU, in an ATP-dependent manner. Cytidine is converted to lysidine, thus changing the amino acid specificity of the tRNA from methionine to isoleucine.</text>
</comment>
<dbReference type="SUPFAM" id="SSF52402">
    <property type="entry name" value="Adenine nucleotide alpha hydrolases-like"/>
    <property type="match status" value="1"/>
</dbReference>
<keyword evidence="4 8" id="KW-0819">tRNA processing</keyword>
<evidence type="ECO:0000256" key="2">
    <source>
        <dbReference type="ARBA" id="ARBA00022490"/>
    </source>
</evidence>
<dbReference type="InterPro" id="IPR015262">
    <property type="entry name" value="tRNA_Ile_lys_synt_subst-bd"/>
</dbReference>
<dbReference type="RefSeq" id="WP_158075511.1">
    <property type="nucleotide sequence ID" value="NZ_MUFR01000015.1"/>
</dbReference>
<dbReference type="InterPro" id="IPR012796">
    <property type="entry name" value="Lysidine-tRNA-synth_C"/>
</dbReference>
<dbReference type="Pfam" id="PF01171">
    <property type="entry name" value="ATP_bind_3"/>
    <property type="match status" value="1"/>
</dbReference>
<comment type="catalytic activity">
    <reaction evidence="7 8">
        <text>cytidine(34) in tRNA(Ile2) + L-lysine + ATP = lysidine(34) in tRNA(Ile2) + AMP + diphosphate + H(+)</text>
        <dbReference type="Rhea" id="RHEA:43744"/>
        <dbReference type="Rhea" id="RHEA-COMP:10625"/>
        <dbReference type="Rhea" id="RHEA-COMP:10670"/>
        <dbReference type="ChEBI" id="CHEBI:15378"/>
        <dbReference type="ChEBI" id="CHEBI:30616"/>
        <dbReference type="ChEBI" id="CHEBI:32551"/>
        <dbReference type="ChEBI" id="CHEBI:33019"/>
        <dbReference type="ChEBI" id="CHEBI:82748"/>
        <dbReference type="ChEBI" id="CHEBI:83665"/>
        <dbReference type="ChEBI" id="CHEBI:456215"/>
        <dbReference type="EC" id="6.3.4.19"/>
    </reaction>
</comment>
<evidence type="ECO:0000256" key="5">
    <source>
        <dbReference type="ARBA" id="ARBA00022741"/>
    </source>
</evidence>
<dbReference type="InterPro" id="IPR012094">
    <property type="entry name" value="tRNA_Ile_lys_synt"/>
</dbReference>
<comment type="domain">
    <text evidence="8">The N-terminal region contains the highly conserved SGGXDS motif, predicted to be a P-loop motif involved in ATP binding.</text>
</comment>
<accession>A0ABX3KS52</accession>
<dbReference type="EMBL" id="MUFR01000015">
    <property type="protein sequence ID" value="OOF34223.1"/>
    <property type="molecule type" value="Genomic_DNA"/>
</dbReference>
<comment type="similarity">
    <text evidence="8">Belongs to the tRNA(Ile)-lysidine synthase family.</text>
</comment>
<dbReference type="PANTHER" id="PTHR43033:SF1">
    <property type="entry name" value="TRNA(ILE)-LYSIDINE SYNTHASE-RELATED"/>
    <property type="match status" value="1"/>
</dbReference>
<feature type="binding site" evidence="8">
    <location>
        <begin position="25"/>
        <end position="30"/>
    </location>
    <ligand>
        <name>ATP</name>
        <dbReference type="ChEBI" id="CHEBI:30616"/>
    </ligand>
</feature>
<keyword evidence="11" id="KW-1185">Reference proteome</keyword>
<evidence type="ECO:0000256" key="6">
    <source>
        <dbReference type="ARBA" id="ARBA00022840"/>
    </source>
</evidence>
<dbReference type="InterPro" id="IPR014729">
    <property type="entry name" value="Rossmann-like_a/b/a_fold"/>
</dbReference>
<evidence type="ECO:0000313" key="11">
    <source>
        <dbReference type="Proteomes" id="UP000189431"/>
    </source>
</evidence>
<dbReference type="InterPro" id="IPR012795">
    <property type="entry name" value="tRNA_Ile_lys_synt_N"/>
</dbReference>
<dbReference type="Pfam" id="PF11734">
    <property type="entry name" value="TilS_C"/>
    <property type="match status" value="1"/>
</dbReference>
<dbReference type="Proteomes" id="UP000189431">
    <property type="component" value="Unassembled WGS sequence"/>
</dbReference>
<dbReference type="NCBIfam" id="TIGR02432">
    <property type="entry name" value="lysidine_TilS_N"/>
    <property type="match status" value="1"/>
</dbReference>